<protein>
    <submittedName>
        <fullName evidence="1">Uncharacterized protein</fullName>
    </submittedName>
</protein>
<evidence type="ECO:0000313" key="2">
    <source>
        <dbReference type="Proteomes" id="UP000724874"/>
    </source>
</evidence>
<gene>
    <name evidence="1" type="ORF">CPB84DRAFT_1850317</name>
</gene>
<dbReference type="Proteomes" id="UP000724874">
    <property type="component" value="Unassembled WGS sequence"/>
</dbReference>
<name>A0A9P5TKG2_GYMJU</name>
<evidence type="ECO:0000313" key="1">
    <source>
        <dbReference type="EMBL" id="KAF8885712.1"/>
    </source>
</evidence>
<dbReference type="EMBL" id="JADNYJ010000100">
    <property type="protein sequence ID" value="KAF8885712.1"/>
    <property type="molecule type" value="Genomic_DNA"/>
</dbReference>
<keyword evidence="2" id="KW-1185">Reference proteome</keyword>
<comment type="caution">
    <text evidence="1">The sequence shown here is derived from an EMBL/GenBank/DDBJ whole genome shotgun (WGS) entry which is preliminary data.</text>
</comment>
<sequence>MPSVAPPTLDEFTALIFHDYDAAKAAFPQEPLALHALTTFRMSLTTAHSLREAATNLDWHAFNIFTDMQTCSWYNPIVINDEDPTPTPDLNDHPNTIPLPCHAIRYRYTPYAKAYAWKTTGSKQPIKRSPTMVSQEL</sequence>
<proteinExistence type="predicted"/>
<reference evidence="1" key="1">
    <citation type="submission" date="2020-11" db="EMBL/GenBank/DDBJ databases">
        <authorList>
            <consortium name="DOE Joint Genome Institute"/>
            <person name="Ahrendt S."/>
            <person name="Riley R."/>
            <person name="Andreopoulos W."/>
            <person name="LaButti K."/>
            <person name="Pangilinan J."/>
            <person name="Ruiz-duenas F.J."/>
            <person name="Barrasa J.M."/>
            <person name="Sanchez-Garcia M."/>
            <person name="Camarero S."/>
            <person name="Miyauchi S."/>
            <person name="Serrano A."/>
            <person name="Linde D."/>
            <person name="Babiker R."/>
            <person name="Drula E."/>
            <person name="Ayuso-Fernandez I."/>
            <person name="Pacheco R."/>
            <person name="Padilla G."/>
            <person name="Ferreira P."/>
            <person name="Barriuso J."/>
            <person name="Kellner H."/>
            <person name="Castanera R."/>
            <person name="Alfaro M."/>
            <person name="Ramirez L."/>
            <person name="Pisabarro A.G."/>
            <person name="Kuo A."/>
            <person name="Tritt A."/>
            <person name="Lipzen A."/>
            <person name="He G."/>
            <person name="Yan M."/>
            <person name="Ng V."/>
            <person name="Cullen D."/>
            <person name="Martin F."/>
            <person name="Rosso M.-N."/>
            <person name="Henrissat B."/>
            <person name="Hibbett D."/>
            <person name="Martinez A.T."/>
            <person name="Grigoriev I.V."/>
        </authorList>
    </citation>
    <scope>NUCLEOTIDE SEQUENCE</scope>
    <source>
        <strain evidence="1">AH 44721</strain>
    </source>
</reference>
<accession>A0A9P5TKG2</accession>
<dbReference type="AlphaFoldDB" id="A0A9P5TKG2"/>
<organism evidence="1 2">
    <name type="scientific">Gymnopilus junonius</name>
    <name type="common">Spectacular rustgill mushroom</name>
    <name type="synonym">Gymnopilus spectabilis subsp. junonius</name>
    <dbReference type="NCBI Taxonomy" id="109634"/>
    <lineage>
        <taxon>Eukaryota</taxon>
        <taxon>Fungi</taxon>
        <taxon>Dikarya</taxon>
        <taxon>Basidiomycota</taxon>
        <taxon>Agaricomycotina</taxon>
        <taxon>Agaricomycetes</taxon>
        <taxon>Agaricomycetidae</taxon>
        <taxon>Agaricales</taxon>
        <taxon>Agaricineae</taxon>
        <taxon>Hymenogastraceae</taxon>
        <taxon>Gymnopilus</taxon>
    </lineage>
</organism>